<dbReference type="PANTHER" id="PTHR34709">
    <property type="entry name" value="OS10G0396666 PROTEIN"/>
    <property type="match status" value="1"/>
</dbReference>
<feature type="domain" description="F-box" evidence="2">
    <location>
        <begin position="14"/>
        <end position="50"/>
    </location>
</feature>
<comment type="caution">
    <text evidence="3">The sequence shown here is derived from an EMBL/GenBank/DDBJ whole genome shotgun (WGS) entry which is preliminary data.</text>
</comment>
<dbReference type="Pfam" id="PF00646">
    <property type="entry name" value="F-box"/>
    <property type="match status" value="1"/>
</dbReference>
<dbReference type="AlphaFoldDB" id="A0A8J5SVE5"/>
<dbReference type="OrthoDB" id="693760at2759"/>
<reference evidence="3" key="2">
    <citation type="submission" date="2021-02" db="EMBL/GenBank/DDBJ databases">
        <authorList>
            <person name="Kimball J.A."/>
            <person name="Haas M.W."/>
            <person name="Macchietto M."/>
            <person name="Kono T."/>
            <person name="Duquette J."/>
            <person name="Shao M."/>
        </authorList>
    </citation>
    <scope>NUCLEOTIDE SEQUENCE</scope>
    <source>
        <tissue evidence="3">Fresh leaf tissue</tissue>
    </source>
</reference>
<feature type="region of interest" description="Disordered" evidence="1">
    <location>
        <begin position="445"/>
        <end position="495"/>
    </location>
</feature>
<dbReference type="Proteomes" id="UP000729402">
    <property type="component" value="Unassembled WGS sequence"/>
</dbReference>
<dbReference type="PANTHER" id="PTHR34709:SF61">
    <property type="entry name" value="OS07G0229100 PROTEIN"/>
    <property type="match status" value="1"/>
</dbReference>
<sequence>MAHDDGEAAATGGEDRLSALPDELIIKILLRLATDTAARTSVLSRRWRLLWCLLPELHFVLRAANAYSIRTALGAHDAPSLRQLLVLSTDGTPESMPEWLPVAARRLSGELIYIVQNKDDKEDEAEEGGAFLELPCFGRATNLSLVLGFNTLAVPPSGVFARLTELFLETIRFHGPCELGDAVSSARSPSLKELTILDSRGLSNFTIHSDSLVKMVLNSLKGLQQLNVVAPALQVLHVQFCFAHNPAGAQPVADISAPQLEILQWNDAFDSSSVQFSKMANLEWLGTYFFHVYGHGLENSRHNHNCLRLLQRFQFDAIPTLSLSLSYFPDINDYEYLMEDMTVLPDILFLNLTVLGNRHAIGPSLFHILRMCTGLRRLKIVLIVSKKPQRVMRPQHFHFERVRHQVGLDSGRWTQHFSRLADLVVERPRRALAVERPRRALAVERPSPSPWSALATPHPRRAALLPSSRPDTSGGGCVKQRRKARRGLESAWLGF</sequence>
<dbReference type="PROSITE" id="PS50181">
    <property type="entry name" value="FBOX"/>
    <property type="match status" value="1"/>
</dbReference>
<reference evidence="3" key="1">
    <citation type="journal article" date="2021" name="bioRxiv">
        <title>Whole Genome Assembly and Annotation of Northern Wild Rice, Zizania palustris L., Supports a Whole Genome Duplication in the Zizania Genus.</title>
        <authorList>
            <person name="Haas M."/>
            <person name="Kono T."/>
            <person name="Macchietto M."/>
            <person name="Millas R."/>
            <person name="McGilp L."/>
            <person name="Shao M."/>
            <person name="Duquette J."/>
            <person name="Hirsch C.N."/>
            <person name="Kimball J."/>
        </authorList>
    </citation>
    <scope>NUCLEOTIDE SEQUENCE</scope>
    <source>
        <tissue evidence="3">Fresh leaf tissue</tissue>
    </source>
</reference>
<dbReference type="CDD" id="cd22160">
    <property type="entry name" value="F-box_AtFBL13-like"/>
    <property type="match status" value="1"/>
</dbReference>
<dbReference type="InterPro" id="IPR055312">
    <property type="entry name" value="FBL15-like"/>
</dbReference>
<dbReference type="InterPro" id="IPR055411">
    <property type="entry name" value="LRR_FXL15/At3g58940/PEG3-like"/>
</dbReference>
<gene>
    <name evidence="3" type="ORF">GUJ93_ZPchr0007g5578</name>
</gene>
<keyword evidence="4" id="KW-1185">Reference proteome</keyword>
<organism evidence="3 4">
    <name type="scientific">Zizania palustris</name>
    <name type="common">Northern wild rice</name>
    <dbReference type="NCBI Taxonomy" id="103762"/>
    <lineage>
        <taxon>Eukaryota</taxon>
        <taxon>Viridiplantae</taxon>
        <taxon>Streptophyta</taxon>
        <taxon>Embryophyta</taxon>
        <taxon>Tracheophyta</taxon>
        <taxon>Spermatophyta</taxon>
        <taxon>Magnoliopsida</taxon>
        <taxon>Liliopsida</taxon>
        <taxon>Poales</taxon>
        <taxon>Poaceae</taxon>
        <taxon>BOP clade</taxon>
        <taxon>Oryzoideae</taxon>
        <taxon>Oryzeae</taxon>
        <taxon>Zizaniinae</taxon>
        <taxon>Zizania</taxon>
    </lineage>
</organism>
<evidence type="ECO:0000313" key="3">
    <source>
        <dbReference type="EMBL" id="KAG8081335.1"/>
    </source>
</evidence>
<accession>A0A8J5SVE5</accession>
<dbReference type="Pfam" id="PF24758">
    <property type="entry name" value="LRR_At5g56370"/>
    <property type="match status" value="1"/>
</dbReference>
<evidence type="ECO:0000313" key="4">
    <source>
        <dbReference type="Proteomes" id="UP000729402"/>
    </source>
</evidence>
<name>A0A8J5SVE5_ZIZPA</name>
<proteinExistence type="predicted"/>
<evidence type="ECO:0000259" key="2">
    <source>
        <dbReference type="PROSITE" id="PS50181"/>
    </source>
</evidence>
<protein>
    <recommendedName>
        <fullName evidence="2">F-box domain-containing protein</fullName>
    </recommendedName>
</protein>
<dbReference type="InterPro" id="IPR053781">
    <property type="entry name" value="F-box_AtFBL13-like"/>
</dbReference>
<dbReference type="EMBL" id="JAAALK010000282">
    <property type="protein sequence ID" value="KAG8081335.1"/>
    <property type="molecule type" value="Genomic_DNA"/>
</dbReference>
<evidence type="ECO:0000256" key="1">
    <source>
        <dbReference type="SAM" id="MobiDB-lite"/>
    </source>
</evidence>
<dbReference type="InterPro" id="IPR001810">
    <property type="entry name" value="F-box_dom"/>
</dbReference>